<name>A0A7X1TSK5_9DEIO</name>
<accession>A0A7X1TSK5</accession>
<evidence type="ECO:0000313" key="2">
    <source>
        <dbReference type="EMBL" id="MPY67948.1"/>
    </source>
</evidence>
<dbReference type="RefSeq" id="WP_152872261.1">
    <property type="nucleotide sequence ID" value="NZ_WBSL01000012.1"/>
</dbReference>
<feature type="region of interest" description="Disordered" evidence="1">
    <location>
        <begin position="207"/>
        <end position="230"/>
    </location>
</feature>
<evidence type="ECO:0000256" key="1">
    <source>
        <dbReference type="SAM" id="MobiDB-lite"/>
    </source>
</evidence>
<protein>
    <submittedName>
        <fullName evidence="2">Uncharacterized protein</fullName>
    </submittedName>
</protein>
<comment type="caution">
    <text evidence="2">The sequence shown here is derived from an EMBL/GenBank/DDBJ whole genome shotgun (WGS) entry which is preliminary data.</text>
</comment>
<sequence length="230" mass="26123">MRPQVLPPPNPYQTLFERLEATGALRNFTRAVVAQCRPDPARPPRYTREELQNRVKGTDRWGDVDQHCADVGDLHGFDAVFVNTGIAGHPQMLTLVHDELDVIMTVHKTRSPGQVKGAPNYVRRLIRDAQNRLLYVGDELEDLTMAQNLEGKTFVQLTYGFRRGDRLKQVPAWVTFGVPDGSATQFFFQRDLLSLYPEFGRAEEDIDLNAGQPSRRFTTRPARKEGSETE</sequence>
<dbReference type="Proteomes" id="UP000484842">
    <property type="component" value="Unassembled WGS sequence"/>
</dbReference>
<reference evidence="2 3" key="1">
    <citation type="submission" date="2019-10" db="EMBL/GenBank/DDBJ databases">
        <title>Deinococcus sp. isolated from soil.</title>
        <authorList>
            <person name="Li Y."/>
            <person name="Wang J."/>
        </authorList>
    </citation>
    <scope>NUCLEOTIDE SEQUENCE [LARGE SCALE GENOMIC DNA]</scope>
    <source>
        <strain evidence="2 3">SDU3-2</strain>
    </source>
</reference>
<dbReference type="EMBL" id="WBSL01000012">
    <property type="protein sequence ID" value="MPY67948.1"/>
    <property type="molecule type" value="Genomic_DNA"/>
</dbReference>
<keyword evidence="3" id="KW-1185">Reference proteome</keyword>
<evidence type="ECO:0000313" key="3">
    <source>
        <dbReference type="Proteomes" id="UP000484842"/>
    </source>
</evidence>
<dbReference type="AlphaFoldDB" id="A0A7X1TSK5"/>
<gene>
    <name evidence="2" type="ORF">F8S09_14900</name>
</gene>
<proteinExistence type="predicted"/>
<organism evidence="2 3">
    <name type="scientific">Deinococcus terrestris</name>
    <dbReference type="NCBI Taxonomy" id="2651870"/>
    <lineage>
        <taxon>Bacteria</taxon>
        <taxon>Thermotogati</taxon>
        <taxon>Deinococcota</taxon>
        <taxon>Deinococci</taxon>
        <taxon>Deinococcales</taxon>
        <taxon>Deinococcaceae</taxon>
        <taxon>Deinococcus</taxon>
    </lineage>
</organism>